<dbReference type="InterPro" id="IPR005886">
    <property type="entry name" value="UDP_G4E"/>
</dbReference>
<evidence type="ECO:0000256" key="5">
    <source>
        <dbReference type="ARBA" id="ARBA00013189"/>
    </source>
</evidence>
<dbReference type="RefSeq" id="WP_074706975.1">
    <property type="nucleotide sequence ID" value="NZ_FNOP01000012.1"/>
</dbReference>
<dbReference type="PANTHER" id="PTHR43725:SF53">
    <property type="entry name" value="UDP-ARABINOSE 4-EPIMERASE 1"/>
    <property type="match status" value="1"/>
</dbReference>
<organism evidence="13 14">
    <name type="scientific">Acidaminococcus fermentans</name>
    <dbReference type="NCBI Taxonomy" id="905"/>
    <lineage>
        <taxon>Bacteria</taxon>
        <taxon>Bacillati</taxon>
        <taxon>Bacillota</taxon>
        <taxon>Negativicutes</taxon>
        <taxon>Acidaminococcales</taxon>
        <taxon>Acidaminococcaceae</taxon>
        <taxon>Acidaminococcus</taxon>
    </lineage>
</organism>
<dbReference type="InterPro" id="IPR036291">
    <property type="entry name" value="NAD(P)-bd_dom_sf"/>
</dbReference>
<dbReference type="GO" id="GO:0033499">
    <property type="term" value="P:galactose catabolic process via UDP-galactose, Leloir pathway"/>
    <property type="evidence" value="ECO:0007669"/>
    <property type="project" value="TreeGrafter"/>
</dbReference>
<dbReference type="AlphaFoldDB" id="A0A1H2YTV4"/>
<comment type="subunit">
    <text evidence="11">Homodimer.</text>
</comment>
<keyword evidence="8" id="KW-0299">Galactose metabolism</keyword>
<dbReference type="NCBIfam" id="TIGR01179">
    <property type="entry name" value="galE"/>
    <property type="match status" value="1"/>
</dbReference>
<evidence type="ECO:0000256" key="7">
    <source>
        <dbReference type="ARBA" id="ARBA00023027"/>
    </source>
</evidence>
<protein>
    <recommendedName>
        <fullName evidence="6 11">UDP-glucose 4-epimerase</fullName>
        <ecNumber evidence="5 11">5.1.3.2</ecNumber>
    </recommendedName>
</protein>
<dbReference type="InterPro" id="IPR001509">
    <property type="entry name" value="Epimerase_deHydtase"/>
</dbReference>
<dbReference type="PANTHER" id="PTHR43725">
    <property type="entry name" value="UDP-GLUCOSE 4-EPIMERASE"/>
    <property type="match status" value="1"/>
</dbReference>
<evidence type="ECO:0000256" key="10">
    <source>
        <dbReference type="ARBA" id="ARBA00023277"/>
    </source>
</evidence>
<dbReference type="Gene3D" id="3.90.25.10">
    <property type="entry name" value="UDP-galactose 4-epimerase, domain 1"/>
    <property type="match status" value="1"/>
</dbReference>
<dbReference type="GO" id="GO:0003978">
    <property type="term" value="F:UDP-glucose 4-epimerase activity"/>
    <property type="evidence" value="ECO:0007669"/>
    <property type="project" value="UniProtKB-UniRule"/>
</dbReference>
<dbReference type="EC" id="5.1.3.2" evidence="5 11"/>
<comment type="caution">
    <text evidence="13">The sequence shown here is derived from an EMBL/GenBank/DDBJ whole genome shotgun (WGS) entry which is preliminary data.</text>
</comment>
<evidence type="ECO:0000256" key="2">
    <source>
        <dbReference type="ARBA" id="ARBA00001911"/>
    </source>
</evidence>
<evidence type="ECO:0000259" key="12">
    <source>
        <dbReference type="Pfam" id="PF01370"/>
    </source>
</evidence>
<dbReference type="CDD" id="cd05247">
    <property type="entry name" value="UDP_G4E_1_SDR_e"/>
    <property type="match status" value="1"/>
</dbReference>
<evidence type="ECO:0000313" key="13">
    <source>
        <dbReference type="EMBL" id="SDX08491.1"/>
    </source>
</evidence>
<comment type="cofactor">
    <cofactor evidence="2 11">
        <name>NAD(+)</name>
        <dbReference type="ChEBI" id="CHEBI:57540"/>
    </cofactor>
</comment>
<keyword evidence="7 11" id="KW-0520">NAD</keyword>
<comment type="similarity">
    <text evidence="4 11">Belongs to the NAD(P)-dependent epimerase/dehydratase family.</text>
</comment>
<evidence type="ECO:0000256" key="6">
    <source>
        <dbReference type="ARBA" id="ARBA00018569"/>
    </source>
</evidence>
<dbReference type="SUPFAM" id="SSF51735">
    <property type="entry name" value="NAD(P)-binding Rossmann-fold domains"/>
    <property type="match status" value="1"/>
</dbReference>
<feature type="domain" description="NAD-dependent epimerase/dehydratase" evidence="12">
    <location>
        <begin position="3"/>
        <end position="252"/>
    </location>
</feature>
<dbReference type="Gene3D" id="3.40.50.720">
    <property type="entry name" value="NAD(P)-binding Rossmann-like Domain"/>
    <property type="match status" value="1"/>
</dbReference>
<sequence>MNVLVTGGAGYIGSHVVEELTANGYTPIVYDNFSTGHVDAVSDKVQLIEGDIHDFNFLKHILGEYEIDGVLHFAASSQVGESMVNPGKYYYNNVAGTLGLLDAMREAGVEQLVFSSTAAVYGEPDRVPITEDMPLQPTNVYGRTKLMIEKMMEDYSHAYGLRYVALRYFNAAGASLLGNIGEDHRPETHLIPLIIQAALGQRESVSIFGTDYPTPDGTCLRDYIHVKDLASAHVLAMDHLRNGGGCRTYNLGTENGFSVREIIDAVKKVTGRNFTVKEETRRAGDPAKLIASSEKIKKELHWEPRHSQIEEIVETAWRWHEGHPKGYEK</sequence>
<keyword evidence="9 11" id="KW-0413">Isomerase</keyword>
<evidence type="ECO:0000256" key="11">
    <source>
        <dbReference type="RuleBase" id="RU366046"/>
    </source>
</evidence>
<evidence type="ECO:0000256" key="1">
    <source>
        <dbReference type="ARBA" id="ARBA00000083"/>
    </source>
</evidence>
<dbReference type="UniPathway" id="UPA00214"/>
<dbReference type="EMBL" id="FNOP01000012">
    <property type="protein sequence ID" value="SDX08491.1"/>
    <property type="molecule type" value="Genomic_DNA"/>
</dbReference>
<evidence type="ECO:0000256" key="4">
    <source>
        <dbReference type="ARBA" id="ARBA00007637"/>
    </source>
</evidence>
<evidence type="ECO:0000313" key="14">
    <source>
        <dbReference type="Proteomes" id="UP000182379"/>
    </source>
</evidence>
<keyword evidence="10 11" id="KW-0119">Carbohydrate metabolism</keyword>
<proteinExistence type="inferred from homology"/>
<dbReference type="Pfam" id="PF01370">
    <property type="entry name" value="Epimerase"/>
    <property type="match status" value="1"/>
</dbReference>
<accession>A0A1H2YTV4</accession>
<evidence type="ECO:0000256" key="9">
    <source>
        <dbReference type="ARBA" id="ARBA00023235"/>
    </source>
</evidence>
<comment type="catalytic activity">
    <reaction evidence="1 11">
        <text>UDP-alpha-D-glucose = UDP-alpha-D-galactose</text>
        <dbReference type="Rhea" id="RHEA:22168"/>
        <dbReference type="ChEBI" id="CHEBI:58885"/>
        <dbReference type="ChEBI" id="CHEBI:66914"/>
        <dbReference type="EC" id="5.1.3.2"/>
    </reaction>
</comment>
<dbReference type="Proteomes" id="UP000182379">
    <property type="component" value="Unassembled WGS sequence"/>
</dbReference>
<evidence type="ECO:0000256" key="8">
    <source>
        <dbReference type="ARBA" id="ARBA00023144"/>
    </source>
</evidence>
<reference evidence="13 14" key="1">
    <citation type="submission" date="2016-10" db="EMBL/GenBank/DDBJ databases">
        <authorList>
            <person name="Varghese N."/>
            <person name="Submissions S."/>
        </authorList>
    </citation>
    <scope>NUCLEOTIDE SEQUENCE [LARGE SCALE GENOMIC DNA]</scope>
    <source>
        <strain evidence="13 14">WCC6</strain>
    </source>
</reference>
<evidence type="ECO:0000256" key="3">
    <source>
        <dbReference type="ARBA" id="ARBA00004947"/>
    </source>
</evidence>
<name>A0A1H2YTV4_ACIFE</name>
<gene>
    <name evidence="13" type="ORF">SAMN05216495_11259</name>
</gene>
<comment type="pathway">
    <text evidence="3 11">Carbohydrate metabolism; galactose metabolism.</text>
</comment>